<evidence type="ECO:0000313" key="6">
    <source>
        <dbReference type="Proteomes" id="UP000678393"/>
    </source>
</evidence>
<keyword evidence="1" id="KW-0677">Repeat</keyword>
<dbReference type="PROSITE" id="PS50297">
    <property type="entry name" value="ANK_REP_REGION"/>
    <property type="match status" value="2"/>
</dbReference>
<feature type="repeat" description="ANK" evidence="3">
    <location>
        <begin position="8"/>
        <end position="40"/>
    </location>
</feature>
<keyword evidence="6" id="KW-1185">Reference proteome</keyword>
<dbReference type="InterPro" id="IPR002110">
    <property type="entry name" value="Ankyrin_rpt"/>
</dbReference>
<feature type="repeat" description="ANK" evidence="3">
    <location>
        <begin position="175"/>
        <end position="207"/>
    </location>
</feature>
<dbReference type="PANTHER" id="PTHR24126">
    <property type="entry name" value="ANKYRIN REPEAT, PH AND SEC7 DOMAIN CONTAINING PROTEIN SECG-RELATED"/>
    <property type="match status" value="1"/>
</dbReference>
<evidence type="ECO:0000313" key="5">
    <source>
        <dbReference type="EMBL" id="CAG5115234.1"/>
    </source>
</evidence>
<dbReference type="AlphaFoldDB" id="A0A8S3YFG9"/>
<feature type="repeat" description="ANK" evidence="3">
    <location>
        <begin position="142"/>
        <end position="174"/>
    </location>
</feature>
<feature type="domain" description="SOCS box" evidence="4">
    <location>
        <begin position="292"/>
        <end position="330"/>
    </location>
</feature>
<evidence type="ECO:0000259" key="4">
    <source>
        <dbReference type="Pfam" id="PF07525"/>
    </source>
</evidence>
<gene>
    <name evidence="5" type="ORF">CUNI_LOCUS792</name>
</gene>
<comment type="caution">
    <text evidence="5">The sequence shown here is derived from an EMBL/GenBank/DDBJ whole genome shotgun (WGS) entry which is preliminary data.</text>
</comment>
<dbReference type="SMART" id="SM00248">
    <property type="entry name" value="ANK"/>
    <property type="match status" value="7"/>
</dbReference>
<dbReference type="EMBL" id="CAJHNH020000091">
    <property type="protein sequence ID" value="CAG5115234.1"/>
    <property type="molecule type" value="Genomic_DNA"/>
</dbReference>
<reference evidence="5" key="1">
    <citation type="submission" date="2021-04" db="EMBL/GenBank/DDBJ databases">
        <authorList>
            <consortium name="Molecular Ecology Group"/>
        </authorList>
    </citation>
    <scope>NUCLEOTIDE SEQUENCE</scope>
</reference>
<name>A0A8S3YFG9_9EUPU</name>
<dbReference type="Pfam" id="PF12796">
    <property type="entry name" value="Ank_2"/>
    <property type="match status" value="2"/>
</dbReference>
<dbReference type="Gene3D" id="1.25.40.20">
    <property type="entry name" value="Ankyrin repeat-containing domain"/>
    <property type="match status" value="1"/>
</dbReference>
<dbReference type="Proteomes" id="UP000678393">
    <property type="component" value="Unassembled WGS sequence"/>
</dbReference>
<dbReference type="Pfam" id="PF07525">
    <property type="entry name" value="SOCS_box"/>
    <property type="match status" value="1"/>
</dbReference>
<dbReference type="OrthoDB" id="6059310at2759"/>
<dbReference type="CDD" id="cd03587">
    <property type="entry name" value="SOCS"/>
    <property type="match status" value="1"/>
</dbReference>
<evidence type="ECO:0000256" key="3">
    <source>
        <dbReference type="PROSITE-ProRule" id="PRU00023"/>
    </source>
</evidence>
<dbReference type="PROSITE" id="PS50088">
    <property type="entry name" value="ANK_REPEAT"/>
    <property type="match status" value="3"/>
</dbReference>
<sequence length="362" mass="39899">AVDSVTKHGSTILHAAVYGGKIDVVRFCLDAGCKVNAVDDEGRHALMAAVSCRCDIKIIEILLDAGSNLSVTHKLTKRTALHEAICQHYVLATHLLIDRGGSLTAIDHEKKSPLFLACQRGLCETVAYMLSKGNCPTSSPFASALPIHAAASQGRASTIELLSDHGCDLNQTNEKGETPIMTALAEDCFSSVRALLQCGCDLEAQNKVTSLQICCILHEDPHPHLGLEPLFLALTHKNVPMMKMLLQCYCHIPSRTIRVLTKLLKQTQGLNSHYTPQQKEEIFSLFTQHLITPFTLADACRRRIRACLGCPIQVKVKHLPVADKVQNYILMESEFEAWHEIEQDMPGGSSGFSDIFVRRESY</sequence>
<accession>A0A8S3YFG9</accession>
<keyword evidence="2 3" id="KW-0040">ANK repeat</keyword>
<organism evidence="5 6">
    <name type="scientific">Candidula unifasciata</name>
    <dbReference type="NCBI Taxonomy" id="100452"/>
    <lineage>
        <taxon>Eukaryota</taxon>
        <taxon>Metazoa</taxon>
        <taxon>Spiralia</taxon>
        <taxon>Lophotrochozoa</taxon>
        <taxon>Mollusca</taxon>
        <taxon>Gastropoda</taxon>
        <taxon>Heterobranchia</taxon>
        <taxon>Euthyneura</taxon>
        <taxon>Panpulmonata</taxon>
        <taxon>Eupulmonata</taxon>
        <taxon>Stylommatophora</taxon>
        <taxon>Helicina</taxon>
        <taxon>Helicoidea</taxon>
        <taxon>Geomitridae</taxon>
        <taxon>Candidula</taxon>
    </lineage>
</organism>
<dbReference type="PANTHER" id="PTHR24126:SF14">
    <property type="entry name" value="ANK_REP_REGION DOMAIN-CONTAINING PROTEIN"/>
    <property type="match status" value="1"/>
</dbReference>
<dbReference type="SUPFAM" id="SSF48403">
    <property type="entry name" value="Ankyrin repeat"/>
    <property type="match status" value="1"/>
</dbReference>
<dbReference type="InterPro" id="IPR036770">
    <property type="entry name" value="Ankyrin_rpt-contain_sf"/>
</dbReference>
<dbReference type="InterPro" id="IPR001496">
    <property type="entry name" value="SOCS_box"/>
</dbReference>
<proteinExistence type="predicted"/>
<protein>
    <recommendedName>
        <fullName evidence="4">SOCS box domain-containing protein</fullName>
    </recommendedName>
</protein>
<feature type="non-terminal residue" evidence="5">
    <location>
        <position position="1"/>
    </location>
</feature>
<evidence type="ECO:0000256" key="1">
    <source>
        <dbReference type="ARBA" id="ARBA00022737"/>
    </source>
</evidence>
<evidence type="ECO:0000256" key="2">
    <source>
        <dbReference type="ARBA" id="ARBA00023043"/>
    </source>
</evidence>